<gene>
    <name evidence="4" type="primary">mqnA</name>
    <name evidence="5" type="ORF">MFMK1_002712</name>
</gene>
<dbReference type="CDD" id="cd13634">
    <property type="entry name" value="PBP2_Sco4506"/>
    <property type="match status" value="1"/>
</dbReference>
<dbReference type="EMBL" id="CP121694">
    <property type="protein sequence ID" value="WRO22869.1"/>
    <property type="molecule type" value="Genomic_DNA"/>
</dbReference>
<dbReference type="Pfam" id="PF02621">
    <property type="entry name" value="VitK2_biosynth"/>
    <property type="match status" value="1"/>
</dbReference>
<dbReference type="Gene3D" id="3.40.190.10">
    <property type="entry name" value="Periplasmic binding protein-like II"/>
    <property type="match status" value="2"/>
</dbReference>
<comment type="pathway">
    <text evidence="1 4">Quinol/quinone metabolism; menaquinone biosynthesis.</text>
</comment>
<dbReference type="GO" id="GO:0009234">
    <property type="term" value="P:menaquinone biosynthetic process"/>
    <property type="evidence" value="ECO:0007669"/>
    <property type="project" value="UniProtKB-UniRule"/>
</dbReference>
<reference evidence="5 6" key="1">
    <citation type="submission" date="2023-04" db="EMBL/GenBank/DDBJ databases">
        <authorList>
            <person name="Hsu D."/>
        </authorList>
    </citation>
    <scope>NUCLEOTIDE SEQUENCE [LARGE SCALE GENOMIC DNA]</scope>
    <source>
        <strain evidence="5 6">MK1</strain>
    </source>
</reference>
<protein>
    <recommendedName>
        <fullName evidence="4">Chorismate dehydratase</fullName>
        <ecNumber evidence="4">4.2.1.151</ecNumber>
    </recommendedName>
    <alternativeName>
        <fullName evidence="4">Menaquinone biosynthetic enzyme MqnA</fullName>
    </alternativeName>
</protein>
<dbReference type="InterPro" id="IPR030868">
    <property type="entry name" value="MqnA"/>
</dbReference>
<dbReference type="InterPro" id="IPR003773">
    <property type="entry name" value="Menaquinone_biosynth"/>
</dbReference>
<proteinExistence type="inferred from homology"/>
<accession>A0AAU0UQ04</accession>
<dbReference type="EC" id="4.2.1.151" evidence="4"/>
<sequence length="278" mass="31519">MTNRHNNLNVGVVDSLDYLPVIDAIESGEILTGVNLIKDSPKGLHDRFLDGELDIAPLPSNEYAEHFKQCLILPDLSMITRGDTSDLLLFSKVPVSQLDGKTICIPDTAVSSFVLLKILINHYYQMQVNYCHKQPDLNEMLDNADAALLFGEQAILARDEFNGHILDLGKLWRDFTAEPMVYALWVVREEYAKQNPVQVDFMAKALHACRNLSMKNIPRLVEKAKHRYNLSPDMVEGYFKSIKSSFDQSDRKALLRYFAHAQICGLIPPKVTLKVWGE</sequence>
<comment type="similarity">
    <text evidence="4">Belongs to the MqnA/MqnD family. MqnA subfamily.</text>
</comment>
<evidence type="ECO:0000256" key="3">
    <source>
        <dbReference type="ARBA" id="ARBA00023239"/>
    </source>
</evidence>
<evidence type="ECO:0000313" key="5">
    <source>
        <dbReference type="EMBL" id="WRO22869.1"/>
    </source>
</evidence>
<name>A0AAU0UQ04_9FIRM</name>
<organism evidence="5 6">
    <name type="scientific">Metallumcola ferriviriculae</name>
    <dbReference type="NCBI Taxonomy" id="3039180"/>
    <lineage>
        <taxon>Bacteria</taxon>
        <taxon>Bacillati</taxon>
        <taxon>Bacillota</taxon>
        <taxon>Clostridia</taxon>
        <taxon>Neomoorellales</taxon>
        <taxon>Desulfitibacteraceae</taxon>
        <taxon>Metallumcola</taxon>
    </lineage>
</organism>
<evidence type="ECO:0000256" key="4">
    <source>
        <dbReference type="HAMAP-Rule" id="MF_00995"/>
    </source>
</evidence>
<comment type="function">
    <text evidence="4">Catalyzes the dehydration of chorismate into 3-[(1-carboxyvinyl)oxy]benzoate, a step in the biosynthesis of menaquinone (MK, vitamin K2).</text>
</comment>
<dbReference type="AlphaFoldDB" id="A0AAU0UQ04"/>
<dbReference type="RefSeq" id="WP_366922265.1">
    <property type="nucleotide sequence ID" value="NZ_CP121694.1"/>
</dbReference>
<evidence type="ECO:0000256" key="1">
    <source>
        <dbReference type="ARBA" id="ARBA00004863"/>
    </source>
</evidence>
<dbReference type="PANTHER" id="PTHR37690">
    <property type="entry name" value="CHORISMATE DEHYDRATASE"/>
    <property type="match status" value="1"/>
</dbReference>
<keyword evidence="6" id="KW-1185">Reference proteome</keyword>
<dbReference type="KEGG" id="dbc:MFMK1_002712"/>
<evidence type="ECO:0000313" key="6">
    <source>
        <dbReference type="Proteomes" id="UP001329915"/>
    </source>
</evidence>
<dbReference type="HAMAP" id="MF_00995">
    <property type="entry name" value="MqnA"/>
    <property type="match status" value="1"/>
</dbReference>
<comment type="catalytic activity">
    <reaction evidence="4">
        <text>chorismate = 3-[(1-carboxyvinyl)-oxy]benzoate + H2O</text>
        <dbReference type="Rhea" id="RHEA:40051"/>
        <dbReference type="ChEBI" id="CHEBI:15377"/>
        <dbReference type="ChEBI" id="CHEBI:29748"/>
        <dbReference type="ChEBI" id="CHEBI:76981"/>
        <dbReference type="EC" id="4.2.1.151"/>
    </reaction>
</comment>
<keyword evidence="3 4" id="KW-0456">Lyase</keyword>
<dbReference type="PANTHER" id="PTHR37690:SF1">
    <property type="entry name" value="CHORISMATE DEHYDRATASE"/>
    <property type="match status" value="1"/>
</dbReference>
<dbReference type="Proteomes" id="UP001329915">
    <property type="component" value="Chromosome"/>
</dbReference>
<evidence type="ECO:0000256" key="2">
    <source>
        <dbReference type="ARBA" id="ARBA00022428"/>
    </source>
</evidence>
<keyword evidence="2 4" id="KW-0474">Menaquinone biosynthesis</keyword>
<dbReference type="GO" id="GO:0016836">
    <property type="term" value="F:hydro-lyase activity"/>
    <property type="evidence" value="ECO:0007669"/>
    <property type="project" value="UniProtKB-UniRule"/>
</dbReference>
<dbReference type="SUPFAM" id="SSF53850">
    <property type="entry name" value="Periplasmic binding protein-like II"/>
    <property type="match status" value="1"/>
</dbReference>